<feature type="signal peptide" evidence="2">
    <location>
        <begin position="1"/>
        <end position="18"/>
    </location>
</feature>
<feature type="compositionally biased region" description="Polar residues" evidence="1">
    <location>
        <begin position="98"/>
        <end position="111"/>
    </location>
</feature>
<dbReference type="KEGG" id="beq:BEWA_050700"/>
<feature type="compositionally biased region" description="Basic and acidic residues" evidence="1">
    <location>
        <begin position="329"/>
        <end position="343"/>
    </location>
</feature>
<dbReference type="Proteomes" id="UP000031512">
    <property type="component" value="Unassembled WGS sequence"/>
</dbReference>
<dbReference type="GeneID" id="15804143"/>
<feature type="chain" id="PRO_5003952415" evidence="2">
    <location>
        <begin position="19"/>
        <end position="351"/>
    </location>
</feature>
<evidence type="ECO:0000256" key="2">
    <source>
        <dbReference type="SAM" id="SignalP"/>
    </source>
</evidence>
<name>L1LAW6_THEEQ</name>
<comment type="caution">
    <text evidence="3">The sequence shown here is derived from an EMBL/GenBank/DDBJ whole genome shotgun (WGS) entry which is preliminary data.</text>
</comment>
<dbReference type="InterPro" id="IPR007480">
    <property type="entry name" value="DUF529"/>
</dbReference>
<protein>
    <submittedName>
        <fullName evidence="3">Signal peptide containing protein</fullName>
    </submittedName>
</protein>
<feature type="region of interest" description="Disordered" evidence="1">
    <location>
        <begin position="73"/>
        <end position="133"/>
    </location>
</feature>
<proteinExistence type="predicted"/>
<feature type="compositionally biased region" description="Basic and acidic residues" evidence="1">
    <location>
        <begin position="42"/>
        <end position="52"/>
    </location>
</feature>
<gene>
    <name evidence="3" type="ORF">BEWA_050700</name>
</gene>
<dbReference type="AlphaFoldDB" id="L1LAW6"/>
<organism evidence="3 4">
    <name type="scientific">Theileria equi strain WA</name>
    <dbReference type="NCBI Taxonomy" id="1537102"/>
    <lineage>
        <taxon>Eukaryota</taxon>
        <taxon>Sar</taxon>
        <taxon>Alveolata</taxon>
        <taxon>Apicomplexa</taxon>
        <taxon>Aconoidasida</taxon>
        <taxon>Piroplasmida</taxon>
        <taxon>Theileriidae</taxon>
        <taxon>Theileria</taxon>
    </lineage>
</organism>
<feature type="region of interest" description="Disordered" evidence="1">
    <location>
        <begin position="329"/>
        <end position="351"/>
    </location>
</feature>
<evidence type="ECO:0000256" key="1">
    <source>
        <dbReference type="SAM" id="MobiDB-lite"/>
    </source>
</evidence>
<evidence type="ECO:0000313" key="4">
    <source>
        <dbReference type="Proteomes" id="UP000031512"/>
    </source>
</evidence>
<accession>L1LAW6</accession>
<dbReference type="EMBL" id="ACOU01000007">
    <property type="protein sequence ID" value="EKX72602.1"/>
    <property type="molecule type" value="Genomic_DNA"/>
</dbReference>
<feature type="region of interest" description="Disordered" evidence="1">
    <location>
        <begin position="41"/>
        <end position="60"/>
    </location>
</feature>
<keyword evidence="2" id="KW-0732">Signal</keyword>
<dbReference type="RefSeq" id="XP_004832054.1">
    <property type="nucleotide sequence ID" value="XM_004831997.1"/>
</dbReference>
<sequence>MRILAVLWTVCLLGLCHCKGSRVPGDRPFIEVLDDYTEDEIVNDHPTKETRKGGSNGKRQVWDMANGTVYEGGYNEASSENLRSSPQQPVESPRPTPDTASTPSKESSVTESAGKDGGVPSLESDPGTIDVNHPDSSLCDSFDYYYDDSLTRLIAPLSGKSIEKLKDDTKKIWSLGSGEILQHAKVYLNKDKKAEVMFVVVKNSSGITRTYYVKNDIGWVETLLPFPDRINEIKAKATNVTIDIGNEKDTEQCHLISTELLGLKVKMFIPGFGYHAKEVKDGDKSLWKAAENSGERCLSCDIYTKENNSPLLLITIKDKEFKSEYFEKGEGGWKSTTKEEFGKKKNAMQTA</sequence>
<evidence type="ECO:0000313" key="3">
    <source>
        <dbReference type="EMBL" id="EKX72602.1"/>
    </source>
</evidence>
<dbReference type="VEuPathDB" id="PiroplasmaDB:BEWA_050700"/>
<keyword evidence="4" id="KW-1185">Reference proteome</keyword>
<feature type="compositionally biased region" description="Polar residues" evidence="1">
    <location>
        <begin position="76"/>
        <end position="90"/>
    </location>
</feature>
<dbReference type="Pfam" id="PF04385">
    <property type="entry name" value="FAINT"/>
    <property type="match status" value="2"/>
</dbReference>
<reference evidence="3 4" key="1">
    <citation type="journal article" date="2012" name="BMC Genomics">
        <title>Comparative genomic analysis and phylogenetic position of Theileria equi.</title>
        <authorList>
            <person name="Kappmeyer L.S."/>
            <person name="Thiagarajan M."/>
            <person name="Herndon D.R."/>
            <person name="Ramsay J.D."/>
            <person name="Caler E."/>
            <person name="Djikeng A."/>
            <person name="Gillespie J.J."/>
            <person name="Lau A.O."/>
            <person name="Roalson E.H."/>
            <person name="Silva J.C."/>
            <person name="Silva M.G."/>
            <person name="Suarez C.E."/>
            <person name="Ueti M.W."/>
            <person name="Nene V.M."/>
            <person name="Mealey R.H."/>
            <person name="Knowles D.P."/>
            <person name="Brayton K.A."/>
        </authorList>
    </citation>
    <scope>NUCLEOTIDE SEQUENCE [LARGE SCALE GENOMIC DNA]</scope>
    <source>
        <strain evidence="3 4">WA</strain>
    </source>
</reference>